<proteinExistence type="inferred from homology"/>
<dbReference type="SMART" id="SM01011">
    <property type="entry name" value="AMP_N"/>
    <property type="match status" value="1"/>
</dbReference>
<dbReference type="GO" id="GO:0006508">
    <property type="term" value="P:proteolysis"/>
    <property type="evidence" value="ECO:0007669"/>
    <property type="project" value="UniProtKB-KW"/>
</dbReference>
<evidence type="ECO:0000256" key="3">
    <source>
        <dbReference type="ARBA" id="ARBA00008766"/>
    </source>
</evidence>
<evidence type="ECO:0000256" key="11">
    <source>
        <dbReference type="ARBA" id="ARBA00075356"/>
    </source>
</evidence>
<dbReference type="Gene3D" id="3.40.350.10">
    <property type="entry name" value="Creatinase/prolidase N-terminal domain"/>
    <property type="match status" value="1"/>
</dbReference>
<keyword evidence="9" id="KW-0464">Manganese</keyword>
<dbReference type="Pfam" id="PF00557">
    <property type="entry name" value="Peptidase_M24"/>
    <property type="match status" value="1"/>
</dbReference>
<dbReference type="InterPro" id="IPR007865">
    <property type="entry name" value="Aminopep_P_N"/>
</dbReference>
<name>A0A450XQH3_9GAMM</name>
<evidence type="ECO:0000256" key="7">
    <source>
        <dbReference type="ARBA" id="ARBA00022801"/>
    </source>
</evidence>
<dbReference type="GO" id="GO:0005829">
    <property type="term" value="C:cytosol"/>
    <property type="evidence" value="ECO:0007669"/>
    <property type="project" value="TreeGrafter"/>
</dbReference>
<dbReference type="SUPFAM" id="SSF55920">
    <property type="entry name" value="Creatinase/aminopeptidase"/>
    <property type="match status" value="1"/>
</dbReference>
<dbReference type="InterPro" id="IPR000994">
    <property type="entry name" value="Pept_M24"/>
</dbReference>
<dbReference type="SUPFAM" id="SSF53092">
    <property type="entry name" value="Creatinase/prolidase N-terminal domain"/>
    <property type="match status" value="1"/>
</dbReference>
<keyword evidence="5" id="KW-0645">Protease</keyword>
<dbReference type="Pfam" id="PF05195">
    <property type="entry name" value="AMP_N"/>
    <property type="match status" value="1"/>
</dbReference>
<feature type="domain" description="Aminopeptidase P N-terminal" evidence="14">
    <location>
        <begin position="4"/>
        <end position="138"/>
    </location>
</feature>
<dbReference type="CDD" id="cd01087">
    <property type="entry name" value="Prolidase"/>
    <property type="match status" value="1"/>
</dbReference>
<protein>
    <recommendedName>
        <fullName evidence="10">Xaa-Pro aminopeptidase</fullName>
        <ecNumber evidence="4">3.4.11.9</ecNumber>
    </recommendedName>
    <alternativeName>
        <fullName evidence="11">Aminopeptidase P II</fullName>
    </alternativeName>
    <alternativeName>
        <fullName evidence="12">X-Pro aminopeptidase</fullName>
    </alternativeName>
</protein>
<dbReference type="GO" id="GO:0070006">
    <property type="term" value="F:metalloaminopeptidase activity"/>
    <property type="evidence" value="ECO:0007669"/>
    <property type="project" value="InterPro"/>
</dbReference>
<accession>A0A450XQH3</accession>
<comment type="catalytic activity">
    <reaction evidence="1">
        <text>Release of any N-terminal amino acid, including proline, that is linked to proline, even from a dipeptide or tripeptide.</text>
        <dbReference type="EC" id="3.4.11.9"/>
    </reaction>
</comment>
<dbReference type="InterPro" id="IPR001131">
    <property type="entry name" value="Peptidase_M24B_aminopep-P_CS"/>
</dbReference>
<dbReference type="PROSITE" id="PS00491">
    <property type="entry name" value="PROLINE_PEPTIDASE"/>
    <property type="match status" value="1"/>
</dbReference>
<evidence type="ECO:0000256" key="10">
    <source>
        <dbReference type="ARBA" id="ARBA00069363"/>
    </source>
</evidence>
<sequence>MDVQHKKELQQRRQRFMQRIGAGSIAILSSGPTHVRNRDVEYPFRVDSDFYYLTGFSEPESIAVLCPGRARGEFLLFCRERKPKEEMWSGERVGPDGARDIFGADQAFPMGDTDKILPRLMKNRTRVIHAMGRYPAFDQKIIGWTKATGARSRKSIGPPSEFVTFDQLLHDMRLFKSPYEIDLIREAAAISNRAHRRAMEVCRPGIMEYHIQAELTHQFIQSGSHFPAYPPIVASGRNARILHYTRNDKMLEDGDLLLIDAGAEYQYYASDITRTFPVNGTFTPAQRDIYQLVLAAQDAAIAKARPGNNWEDLHKAAVRVITEGLVDLGLLKGRVEKLIKKKKYKKFFMHYTGHWLGLDVHDVGKYRVDRRWRTLEPGMVITIEPGIYIRDGRKKIPTKWWDIGVRIEDNILITKSDPDVITRALPRTIDDIEALVGQGAA</sequence>
<dbReference type="EC" id="3.4.11.9" evidence="4"/>
<evidence type="ECO:0000256" key="6">
    <source>
        <dbReference type="ARBA" id="ARBA00022723"/>
    </source>
</evidence>
<comment type="cofactor">
    <cofactor evidence="2">
        <name>Mn(2+)</name>
        <dbReference type="ChEBI" id="CHEBI:29035"/>
    </cofactor>
</comment>
<comment type="similarity">
    <text evidence="3 13">Belongs to the peptidase M24B family.</text>
</comment>
<evidence type="ECO:0000256" key="1">
    <source>
        <dbReference type="ARBA" id="ARBA00001424"/>
    </source>
</evidence>
<dbReference type="PANTHER" id="PTHR43226:SF4">
    <property type="entry name" value="XAA-PRO AMINOPEPTIDASE 3"/>
    <property type="match status" value="1"/>
</dbReference>
<dbReference type="FunFam" id="3.90.230.10:FF:000002">
    <property type="entry name" value="Xaa-Pro aminopeptidase 3"/>
    <property type="match status" value="1"/>
</dbReference>
<evidence type="ECO:0000256" key="8">
    <source>
        <dbReference type="ARBA" id="ARBA00023049"/>
    </source>
</evidence>
<evidence type="ECO:0000256" key="5">
    <source>
        <dbReference type="ARBA" id="ARBA00022670"/>
    </source>
</evidence>
<keyword evidence="15" id="KW-0031">Aminopeptidase</keyword>
<dbReference type="EMBL" id="CAADFO010000085">
    <property type="protein sequence ID" value="VFK31494.1"/>
    <property type="molecule type" value="Genomic_DNA"/>
</dbReference>
<dbReference type="InterPro" id="IPR036005">
    <property type="entry name" value="Creatinase/aminopeptidase-like"/>
</dbReference>
<dbReference type="GO" id="GO:0030145">
    <property type="term" value="F:manganese ion binding"/>
    <property type="evidence" value="ECO:0007669"/>
    <property type="project" value="InterPro"/>
</dbReference>
<evidence type="ECO:0000256" key="13">
    <source>
        <dbReference type="RuleBase" id="RU000590"/>
    </source>
</evidence>
<evidence type="ECO:0000256" key="12">
    <source>
        <dbReference type="ARBA" id="ARBA00081411"/>
    </source>
</evidence>
<evidence type="ECO:0000313" key="15">
    <source>
        <dbReference type="EMBL" id="VFK31494.1"/>
    </source>
</evidence>
<dbReference type="InterPro" id="IPR052433">
    <property type="entry name" value="X-Pro_dipept-like"/>
</dbReference>
<evidence type="ECO:0000256" key="2">
    <source>
        <dbReference type="ARBA" id="ARBA00001936"/>
    </source>
</evidence>
<organism evidence="15">
    <name type="scientific">Candidatus Kentrum sp. MB</name>
    <dbReference type="NCBI Taxonomy" id="2138164"/>
    <lineage>
        <taxon>Bacteria</taxon>
        <taxon>Pseudomonadati</taxon>
        <taxon>Pseudomonadota</taxon>
        <taxon>Gammaproteobacteria</taxon>
        <taxon>Candidatus Kentrum</taxon>
    </lineage>
</organism>
<gene>
    <name evidence="15" type="ORF">BECKMB1821G_GA0114241_108514</name>
</gene>
<keyword evidence="8" id="KW-0482">Metalloprotease</keyword>
<dbReference type="PANTHER" id="PTHR43226">
    <property type="entry name" value="XAA-PRO AMINOPEPTIDASE 3"/>
    <property type="match status" value="1"/>
</dbReference>
<reference evidence="15" key="1">
    <citation type="submission" date="2019-02" db="EMBL/GenBank/DDBJ databases">
        <authorList>
            <person name="Gruber-Vodicka R. H."/>
            <person name="Seah K. B. B."/>
        </authorList>
    </citation>
    <scope>NUCLEOTIDE SEQUENCE</scope>
    <source>
        <strain evidence="15">BECK_BZ197</strain>
    </source>
</reference>
<dbReference type="Gene3D" id="3.90.230.10">
    <property type="entry name" value="Creatinase/methionine aminopeptidase superfamily"/>
    <property type="match status" value="1"/>
</dbReference>
<keyword evidence="6 13" id="KW-0479">Metal-binding</keyword>
<dbReference type="InterPro" id="IPR029149">
    <property type="entry name" value="Creatin/AminoP/Spt16_N"/>
</dbReference>
<evidence type="ECO:0000256" key="9">
    <source>
        <dbReference type="ARBA" id="ARBA00023211"/>
    </source>
</evidence>
<evidence type="ECO:0000256" key="4">
    <source>
        <dbReference type="ARBA" id="ARBA00012574"/>
    </source>
</evidence>
<keyword evidence="7" id="KW-0378">Hydrolase</keyword>
<evidence type="ECO:0000259" key="14">
    <source>
        <dbReference type="SMART" id="SM01011"/>
    </source>
</evidence>
<dbReference type="AlphaFoldDB" id="A0A450XQH3"/>